<keyword evidence="2" id="KW-1185">Reference proteome</keyword>
<sequence>MESALVVTSWFEDLKSELGISGVSQVWCDHPAWYFWVNHAPGVYLLALTGVDLRVVDNREILSAAFVIKCYPYPEHSLFSLFAARERELVQSTAFDKTHSPAFEARKNIPDDLFNVAAFSLCTDRDHCFNTFSFESFDRLIAFSSSDKERIERDVPGITVGYPLFDTLVCMLMHCEKQGPARIRLYRSPGFECLADRAAACWQPSDLATGYHLVVDCTGVGNHGSERVPDILPELYHAAGASLLYDQVFSGNHFHFGEMEQRLPVGLNPKWWKMAEAIHTCQLASSCGCH</sequence>
<dbReference type="Proteomes" id="UP000525298">
    <property type="component" value="Unassembled WGS sequence"/>
</dbReference>
<proteinExistence type="predicted"/>
<evidence type="ECO:0000313" key="1">
    <source>
        <dbReference type="EMBL" id="MBA2880232.1"/>
    </source>
</evidence>
<organism evidence="1 2">
    <name type="scientific">Desulfosalsimonas propionicica</name>
    <dbReference type="NCBI Taxonomy" id="332175"/>
    <lineage>
        <taxon>Bacteria</taxon>
        <taxon>Pseudomonadati</taxon>
        <taxon>Thermodesulfobacteriota</taxon>
        <taxon>Desulfobacteria</taxon>
        <taxon>Desulfobacterales</taxon>
        <taxon>Desulfosalsimonadaceae</taxon>
        <taxon>Desulfosalsimonas</taxon>
    </lineage>
</organism>
<comment type="caution">
    <text evidence="1">The sequence shown here is derived from an EMBL/GenBank/DDBJ whole genome shotgun (WGS) entry which is preliminary data.</text>
</comment>
<dbReference type="EMBL" id="JACDUS010000001">
    <property type="protein sequence ID" value="MBA2880232.1"/>
    <property type="molecule type" value="Genomic_DNA"/>
</dbReference>
<reference evidence="1 2" key="1">
    <citation type="submission" date="2020-07" db="EMBL/GenBank/DDBJ databases">
        <title>Genomic Encyclopedia of Type Strains, Phase IV (KMG-IV): sequencing the most valuable type-strain genomes for metagenomic binning, comparative biology and taxonomic classification.</title>
        <authorList>
            <person name="Goeker M."/>
        </authorList>
    </citation>
    <scope>NUCLEOTIDE SEQUENCE [LARGE SCALE GENOMIC DNA]</scope>
    <source>
        <strain evidence="1 2">DSM 17721</strain>
    </source>
</reference>
<name>A0A7W0HJJ2_9BACT</name>
<dbReference type="AlphaFoldDB" id="A0A7W0HJJ2"/>
<evidence type="ECO:0000313" key="2">
    <source>
        <dbReference type="Proteomes" id="UP000525298"/>
    </source>
</evidence>
<dbReference type="RefSeq" id="WP_181549886.1">
    <property type="nucleotide sequence ID" value="NZ_JACDUS010000001.1"/>
</dbReference>
<accession>A0A7W0HJJ2</accession>
<protein>
    <submittedName>
        <fullName evidence="1">Uncharacterized protein</fullName>
    </submittedName>
</protein>
<gene>
    <name evidence="1" type="ORF">HNR65_000539</name>
</gene>